<feature type="domain" description="Response regulatory" evidence="7">
    <location>
        <begin position="6"/>
        <end position="122"/>
    </location>
</feature>
<evidence type="ECO:0000313" key="9">
    <source>
        <dbReference type="Proteomes" id="UP000662747"/>
    </source>
</evidence>
<dbReference type="PANTHER" id="PTHR48111:SF1">
    <property type="entry name" value="TWO-COMPONENT RESPONSE REGULATOR ORR33"/>
    <property type="match status" value="1"/>
</dbReference>
<dbReference type="SMART" id="SM00448">
    <property type="entry name" value="REC"/>
    <property type="match status" value="1"/>
</dbReference>
<evidence type="ECO:0000256" key="2">
    <source>
        <dbReference type="ARBA" id="ARBA00023012"/>
    </source>
</evidence>
<proteinExistence type="predicted"/>
<evidence type="ECO:0000256" key="5">
    <source>
        <dbReference type="ARBA" id="ARBA00023163"/>
    </source>
</evidence>
<dbReference type="Gene3D" id="3.40.50.2300">
    <property type="match status" value="1"/>
</dbReference>
<keyword evidence="4" id="KW-0238">DNA-binding</keyword>
<dbReference type="SUPFAM" id="SSF52172">
    <property type="entry name" value="CheY-like"/>
    <property type="match status" value="1"/>
</dbReference>
<keyword evidence="5" id="KW-0804">Transcription</keyword>
<gene>
    <name evidence="8" type="ORF">JY651_38470</name>
</gene>
<evidence type="ECO:0000256" key="6">
    <source>
        <dbReference type="PROSITE-ProRule" id="PRU00169"/>
    </source>
</evidence>
<protein>
    <submittedName>
        <fullName evidence="8">Response regulator</fullName>
    </submittedName>
</protein>
<dbReference type="InterPro" id="IPR039420">
    <property type="entry name" value="WalR-like"/>
</dbReference>
<sequence>MIPLGNVLVVDDEQPFFETYRDLLQREGYHVDWAADREAALSKLRTSTWDVVILDQRLRGEAGGDVGIDLVSEIVPTGAKVIIATAYADERMIERAFKDGAYDYLEKVSTLPMMLRIKVRNASETVRERRRAALTDAEREKEIRNLWDAVRTEADRNRKGQLLEDLMVLLFRTVPGFIHTETRRKGPEEELDLFIRNESSEPFWARDGSQYVIVECKNWSKPAGPNELVVFRDKMLNRGGRCRLGFFVAVGGFTEGFSSRSATFRKDDLLVVPVGPEDLDELVNAKDRSAVLKKLHGNAVMAGNGHH</sequence>
<dbReference type="PROSITE" id="PS50110">
    <property type="entry name" value="RESPONSE_REGULATORY"/>
    <property type="match status" value="1"/>
</dbReference>
<keyword evidence="3" id="KW-0805">Transcription regulation</keyword>
<reference evidence="8 9" key="1">
    <citation type="submission" date="2021-02" db="EMBL/GenBank/DDBJ databases">
        <title>De Novo genome assembly of isolated myxobacteria.</title>
        <authorList>
            <person name="Stevens D.C."/>
        </authorList>
    </citation>
    <scope>NUCLEOTIDE SEQUENCE [LARGE SCALE GENOMIC DNA]</scope>
    <source>
        <strain evidence="9">SCPEA02</strain>
    </source>
</reference>
<dbReference type="InterPro" id="IPR001789">
    <property type="entry name" value="Sig_transdc_resp-reg_receiver"/>
</dbReference>
<evidence type="ECO:0000256" key="1">
    <source>
        <dbReference type="ARBA" id="ARBA00022553"/>
    </source>
</evidence>
<feature type="modified residue" description="4-aspartylphosphate" evidence="6">
    <location>
        <position position="55"/>
    </location>
</feature>
<accession>A0ABX7NU46</accession>
<dbReference type="RefSeq" id="WP_206722619.1">
    <property type="nucleotide sequence ID" value="NZ_CP071090.1"/>
</dbReference>
<dbReference type="Pfam" id="PF04471">
    <property type="entry name" value="Mrr_cat"/>
    <property type="match status" value="1"/>
</dbReference>
<evidence type="ECO:0000256" key="3">
    <source>
        <dbReference type="ARBA" id="ARBA00023015"/>
    </source>
</evidence>
<keyword evidence="9" id="KW-1185">Reference proteome</keyword>
<dbReference type="InterPro" id="IPR011006">
    <property type="entry name" value="CheY-like_superfamily"/>
</dbReference>
<dbReference type="PANTHER" id="PTHR48111">
    <property type="entry name" value="REGULATOR OF RPOS"/>
    <property type="match status" value="1"/>
</dbReference>
<evidence type="ECO:0000313" key="8">
    <source>
        <dbReference type="EMBL" id="QSQ21040.1"/>
    </source>
</evidence>
<dbReference type="Proteomes" id="UP000662747">
    <property type="component" value="Chromosome"/>
</dbReference>
<dbReference type="CDD" id="cd00156">
    <property type="entry name" value="REC"/>
    <property type="match status" value="1"/>
</dbReference>
<dbReference type="InterPro" id="IPR007560">
    <property type="entry name" value="Restrct_endonuc_IV_Mrr"/>
</dbReference>
<evidence type="ECO:0000259" key="7">
    <source>
        <dbReference type="PROSITE" id="PS50110"/>
    </source>
</evidence>
<dbReference type="EMBL" id="CP071090">
    <property type="protein sequence ID" value="QSQ21040.1"/>
    <property type="molecule type" value="Genomic_DNA"/>
</dbReference>
<dbReference type="Pfam" id="PF00072">
    <property type="entry name" value="Response_reg"/>
    <property type="match status" value="1"/>
</dbReference>
<keyword evidence="1 6" id="KW-0597">Phosphoprotein</keyword>
<organism evidence="8 9">
    <name type="scientific">Pyxidicoccus parkwayensis</name>
    <dbReference type="NCBI Taxonomy" id="2813578"/>
    <lineage>
        <taxon>Bacteria</taxon>
        <taxon>Pseudomonadati</taxon>
        <taxon>Myxococcota</taxon>
        <taxon>Myxococcia</taxon>
        <taxon>Myxococcales</taxon>
        <taxon>Cystobacterineae</taxon>
        <taxon>Myxococcaceae</taxon>
        <taxon>Pyxidicoccus</taxon>
    </lineage>
</organism>
<evidence type="ECO:0000256" key="4">
    <source>
        <dbReference type="ARBA" id="ARBA00023125"/>
    </source>
</evidence>
<name>A0ABX7NU46_9BACT</name>
<keyword evidence="2" id="KW-0902">Two-component regulatory system</keyword>